<proteinExistence type="inferred from homology"/>
<feature type="transmembrane region" description="Helical" evidence="7">
    <location>
        <begin position="65"/>
        <end position="85"/>
    </location>
</feature>
<dbReference type="PANTHER" id="PTHR30151">
    <property type="entry name" value="ALKANE SULFONATE ABC TRANSPORTER-RELATED, MEMBRANE SUBUNIT"/>
    <property type="match status" value="1"/>
</dbReference>
<dbReference type="PANTHER" id="PTHR30151:SF0">
    <property type="entry name" value="ABC TRANSPORTER PERMEASE PROTEIN MJ0413-RELATED"/>
    <property type="match status" value="1"/>
</dbReference>
<accession>A0A1X6Y3I5</accession>
<dbReference type="SUPFAM" id="SSF161098">
    <property type="entry name" value="MetI-like"/>
    <property type="match status" value="1"/>
</dbReference>
<protein>
    <submittedName>
        <fullName evidence="9">Putative aliphatic sulfonates transport permease protein SsuC</fullName>
    </submittedName>
</protein>
<reference evidence="9 10" key="1">
    <citation type="submission" date="2017-03" db="EMBL/GenBank/DDBJ databases">
        <authorList>
            <person name="Afonso C.L."/>
            <person name="Miller P.J."/>
            <person name="Scott M.A."/>
            <person name="Spackman E."/>
            <person name="Goraichik I."/>
            <person name="Dimitrov K.M."/>
            <person name="Suarez D.L."/>
            <person name="Swayne D.E."/>
        </authorList>
    </citation>
    <scope>NUCLEOTIDE SEQUENCE [LARGE SCALE GENOMIC DNA]</scope>
    <source>
        <strain evidence="9 10">CECT 8625</strain>
    </source>
</reference>
<evidence type="ECO:0000256" key="1">
    <source>
        <dbReference type="ARBA" id="ARBA00004651"/>
    </source>
</evidence>
<dbReference type="Pfam" id="PF00528">
    <property type="entry name" value="BPD_transp_1"/>
    <property type="match status" value="1"/>
</dbReference>
<dbReference type="Proteomes" id="UP000193570">
    <property type="component" value="Unassembled WGS sequence"/>
</dbReference>
<dbReference type="EMBL" id="FWFK01000001">
    <property type="protein sequence ID" value="SLN09787.1"/>
    <property type="molecule type" value="Genomic_DNA"/>
</dbReference>
<feature type="domain" description="ABC transmembrane type-1" evidence="8">
    <location>
        <begin position="59"/>
        <end position="240"/>
    </location>
</feature>
<evidence type="ECO:0000256" key="7">
    <source>
        <dbReference type="RuleBase" id="RU363032"/>
    </source>
</evidence>
<evidence type="ECO:0000313" key="9">
    <source>
        <dbReference type="EMBL" id="SLN09787.1"/>
    </source>
</evidence>
<dbReference type="OrthoDB" id="7856646at2"/>
<feature type="transmembrane region" description="Helical" evidence="7">
    <location>
        <begin position="165"/>
        <end position="184"/>
    </location>
</feature>
<dbReference type="AlphaFoldDB" id="A0A1X6Y3I5"/>
<comment type="subcellular location">
    <subcellularLocation>
        <location evidence="1 7">Cell membrane</location>
        <topology evidence="1 7">Multi-pass membrane protein</topology>
    </subcellularLocation>
</comment>
<comment type="similarity">
    <text evidence="7">Belongs to the binding-protein-dependent transport system permease family.</text>
</comment>
<evidence type="ECO:0000313" key="10">
    <source>
        <dbReference type="Proteomes" id="UP000193570"/>
    </source>
</evidence>
<name>A0A1X6Y3I5_9RHOB</name>
<feature type="transmembrane region" description="Helical" evidence="7">
    <location>
        <begin position="221"/>
        <end position="239"/>
    </location>
</feature>
<evidence type="ECO:0000256" key="3">
    <source>
        <dbReference type="ARBA" id="ARBA00022475"/>
    </source>
</evidence>
<gene>
    <name evidence="9" type="primary">ssuC_5</name>
    <name evidence="9" type="ORF">ROJ8625_00098</name>
</gene>
<evidence type="ECO:0000256" key="6">
    <source>
        <dbReference type="ARBA" id="ARBA00023136"/>
    </source>
</evidence>
<organism evidence="9 10">
    <name type="scientific">Roseivivax jejudonensis</name>
    <dbReference type="NCBI Taxonomy" id="1529041"/>
    <lineage>
        <taxon>Bacteria</taxon>
        <taxon>Pseudomonadati</taxon>
        <taxon>Pseudomonadota</taxon>
        <taxon>Alphaproteobacteria</taxon>
        <taxon>Rhodobacterales</taxon>
        <taxon>Roseobacteraceae</taxon>
        <taxon>Roseivivax</taxon>
    </lineage>
</organism>
<feature type="transmembrane region" description="Helical" evidence="7">
    <location>
        <begin position="97"/>
        <end position="119"/>
    </location>
</feature>
<evidence type="ECO:0000256" key="4">
    <source>
        <dbReference type="ARBA" id="ARBA00022692"/>
    </source>
</evidence>
<keyword evidence="3" id="KW-1003">Cell membrane</keyword>
<evidence type="ECO:0000256" key="2">
    <source>
        <dbReference type="ARBA" id="ARBA00022448"/>
    </source>
</evidence>
<feature type="transmembrane region" description="Helical" evidence="7">
    <location>
        <begin position="190"/>
        <end position="209"/>
    </location>
</feature>
<keyword evidence="4 7" id="KW-0812">Transmembrane</keyword>
<evidence type="ECO:0000256" key="5">
    <source>
        <dbReference type="ARBA" id="ARBA00022989"/>
    </source>
</evidence>
<keyword evidence="5 7" id="KW-1133">Transmembrane helix</keyword>
<dbReference type="PROSITE" id="PS50928">
    <property type="entry name" value="ABC_TM1"/>
    <property type="match status" value="1"/>
</dbReference>
<keyword evidence="2 7" id="KW-0813">Transport</keyword>
<keyword evidence="6 7" id="KW-0472">Membrane</keyword>
<dbReference type="GO" id="GO:0055085">
    <property type="term" value="P:transmembrane transport"/>
    <property type="evidence" value="ECO:0007669"/>
    <property type="project" value="InterPro"/>
</dbReference>
<dbReference type="InterPro" id="IPR035906">
    <property type="entry name" value="MetI-like_sf"/>
</dbReference>
<dbReference type="GO" id="GO:0005886">
    <property type="term" value="C:plasma membrane"/>
    <property type="evidence" value="ECO:0007669"/>
    <property type="project" value="UniProtKB-SubCell"/>
</dbReference>
<dbReference type="RefSeq" id="WP_085789892.1">
    <property type="nucleotide sequence ID" value="NZ_FWFK01000001.1"/>
</dbReference>
<dbReference type="CDD" id="cd06261">
    <property type="entry name" value="TM_PBP2"/>
    <property type="match status" value="1"/>
</dbReference>
<dbReference type="InterPro" id="IPR000515">
    <property type="entry name" value="MetI-like"/>
</dbReference>
<keyword evidence="10" id="KW-1185">Reference proteome</keyword>
<dbReference type="Gene3D" id="1.10.3720.10">
    <property type="entry name" value="MetI-like"/>
    <property type="match status" value="1"/>
</dbReference>
<sequence>MLATISKPRVLLPLLSLVVVVGGWELVGRSINPLLFAPPSVVAQQFAELLATGELQRAATITVQALFLGYALAVVAGIPFGIVMGAWERFGDILQPYLYAIFSTPRVVVVPLIIVWFGIGFEARLFLVFFWSAIAISVNTAQGVRHARPDLVEVARSYRANRVQMARHVLIPGAIPFVVAGLRIGAERAIVGVIIGEMFLQIVGLGGVIQKGSEELLPAKMLCAVVIIATLGTIIVTLLDTFEKRFQNWKGDAA</sequence>
<evidence type="ECO:0000259" key="8">
    <source>
        <dbReference type="PROSITE" id="PS50928"/>
    </source>
</evidence>